<feature type="region of interest" description="Disordered" evidence="1">
    <location>
        <begin position="57"/>
        <end position="162"/>
    </location>
</feature>
<sequence>MDKAILGLTAQKIRELFTICGIEDSEEHLNLVIAHAADHVCKARLVIAGGATKPISQAKEATVETAPTPPHETRGSYRLMKQTGKDGPTTYSDMASTEKKKKKKRKRSDKSELIDQPPGASVADGTGTAKDKAPEESVSPEIQTTSEVDDPESSCVPNPRDSSLPLHLDSAFEMKVITTILMQCVKYNSDIAQYGQRDSMALATTRLERMREHVKDVSRYNYEQAIHAIRRDTALTTGRAIQTRYNETIFWPIIVKCAALIDPATLPRAKGPADGFTMAEKAATKKFMEDTGYSVGAETQRQYRIFWKNIFDMREAGVDKILLYRTKEFDSFCRGYSKMSETPLVDKVLRWENEYRSHIEQLEMRITKLKTGDSKRLSYLSNLQVLERLKVPEPSWNNASNEWAVNAEEEIFRQRSSKSISTDILGIPHGDESVYEGGSDKSAFITLLPKDDETLFVSSIVPICEGDFLGIFVGTIRLSEDFNVTHGISGPAENLWLDYSQVTGALNQMQVSEPGGNANVCLRWEAFHGDNATEPCISWRVSVKATKHIMPFDPIVRATAQQEQYHLHSSPGNAKRGFLESATN</sequence>
<proteinExistence type="predicted"/>
<dbReference type="STRING" id="229535.A0A0M8NWS7"/>
<dbReference type="OrthoDB" id="3531591at2759"/>
<keyword evidence="3" id="KW-1185">Reference proteome</keyword>
<reference evidence="2 3" key="1">
    <citation type="submission" date="2015-08" db="EMBL/GenBank/DDBJ databases">
        <title>Genome sequencing of Penicillium nordicum.</title>
        <authorList>
            <person name="Nguyen H.D."/>
            <person name="Seifert K.A."/>
        </authorList>
    </citation>
    <scope>NUCLEOTIDE SEQUENCE [LARGE SCALE GENOMIC DNA]</scope>
    <source>
        <strain evidence="2 3">DAOMC 185683</strain>
    </source>
</reference>
<feature type="compositionally biased region" description="Basic residues" evidence="1">
    <location>
        <begin position="99"/>
        <end position="108"/>
    </location>
</feature>
<organism evidence="2 3">
    <name type="scientific">Penicillium nordicum</name>
    <dbReference type="NCBI Taxonomy" id="229535"/>
    <lineage>
        <taxon>Eukaryota</taxon>
        <taxon>Fungi</taxon>
        <taxon>Dikarya</taxon>
        <taxon>Ascomycota</taxon>
        <taxon>Pezizomycotina</taxon>
        <taxon>Eurotiomycetes</taxon>
        <taxon>Eurotiomycetidae</taxon>
        <taxon>Eurotiales</taxon>
        <taxon>Aspergillaceae</taxon>
        <taxon>Penicillium</taxon>
    </lineage>
</organism>
<evidence type="ECO:0000256" key="1">
    <source>
        <dbReference type="SAM" id="MobiDB-lite"/>
    </source>
</evidence>
<accession>A0A0M8NWS7</accession>
<evidence type="ECO:0000313" key="3">
    <source>
        <dbReference type="Proteomes" id="UP000037696"/>
    </source>
</evidence>
<name>A0A0M8NWS7_9EURO</name>
<protein>
    <submittedName>
        <fullName evidence="2">Uncharacterized protein</fullName>
    </submittedName>
</protein>
<dbReference type="Proteomes" id="UP000037696">
    <property type="component" value="Unassembled WGS sequence"/>
</dbReference>
<gene>
    <name evidence="2" type="ORF">ACN38_g10212</name>
</gene>
<dbReference type="EMBL" id="LHQQ01000226">
    <property type="protein sequence ID" value="KOS38957.1"/>
    <property type="molecule type" value="Genomic_DNA"/>
</dbReference>
<comment type="caution">
    <text evidence="2">The sequence shown here is derived from an EMBL/GenBank/DDBJ whole genome shotgun (WGS) entry which is preliminary data.</text>
</comment>
<evidence type="ECO:0000313" key="2">
    <source>
        <dbReference type="EMBL" id="KOS38957.1"/>
    </source>
</evidence>
<dbReference type="AlphaFoldDB" id="A0A0M8NWS7"/>